<feature type="domain" description="Transposase-associated" evidence="1">
    <location>
        <begin position="7"/>
        <end position="87"/>
    </location>
</feature>
<dbReference type="EMBL" id="CM002288">
    <property type="protein sequence ID" value="ESW33449.1"/>
    <property type="molecule type" value="Genomic_DNA"/>
</dbReference>
<dbReference type="AlphaFoldDB" id="V7CTI0"/>
<dbReference type="OrthoDB" id="1415560at2759"/>
<dbReference type="Proteomes" id="UP000000226">
    <property type="component" value="Chromosome 1"/>
</dbReference>
<evidence type="ECO:0000313" key="2">
    <source>
        <dbReference type="EMBL" id="ESW33449.1"/>
    </source>
</evidence>
<dbReference type="InterPro" id="IPR029480">
    <property type="entry name" value="Transpos_assoc"/>
</dbReference>
<gene>
    <name evidence="2" type="ORF">PHAVU_001G070400g</name>
</gene>
<accession>V7CTI0</accession>
<organism evidence="2 3">
    <name type="scientific">Phaseolus vulgaris</name>
    <name type="common">Kidney bean</name>
    <name type="synonym">French bean</name>
    <dbReference type="NCBI Taxonomy" id="3885"/>
    <lineage>
        <taxon>Eukaryota</taxon>
        <taxon>Viridiplantae</taxon>
        <taxon>Streptophyta</taxon>
        <taxon>Embryophyta</taxon>
        <taxon>Tracheophyta</taxon>
        <taxon>Spermatophyta</taxon>
        <taxon>Magnoliopsida</taxon>
        <taxon>eudicotyledons</taxon>
        <taxon>Gunneridae</taxon>
        <taxon>Pentapetalae</taxon>
        <taxon>rosids</taxon>
        <taxon>fabids</taxon>
        <taxon>Fabales</taxon>
        <taxon>Fabaceae</taxon>
        <taxon>Papilionoideae</taxon>
        <taxon>50 kb inversion clade</taxon>
        <taxon>NPAAA clade</taxon>
        <taxon>indigoferoid/millettioid clade</taxon>
        <taxon>Phaseoleae</taxon>
        <taxon>Phaseolus</taxon>
    </lineage>
</organism>
<dbReference type="STRING" id="3885.V7CTI0"/>
<sequence>MEIPEGRKWIYKRFDRNKHLIKEFREGVYEFLQYVISQEKFQEQGEMLRCPCIKCSCKVFKYVDQVGWDLYQKGFMPNYYWWTNHGEELPQSPPMYVSNLCYGTCEQR</sequence>
<protein>
    <recommendedName>
        <fullName evidence="1">Transposase-associated domain-containing protein</fullName>
    </recommendedName>
</protein>
<dbReference type="Gramene" id="ESW33449">
    <property type="protein sequence ID" value="ESW33449"/>
    <property type="gene ID" value="PHAVU_001G070400g"/>
</dbReference>
<dbReference type="Pfam" id="PF13963">
    <property type="entry name" value="Transpos_assoc"/>
    <property type="match status" value="1"/>
</dbReference>
<keyword evidence="3" id="KW-1185">Reference proteome</keyword>
<proteinExistence type="predicted"/>
<name>V7CTI0_PHAVU</name>
<evidence type="ECO:0000259" key="1">
    <source>
        <dbReference type="Pfam" id="PF13963"/>
    </source>
</evidence>
<reference evidence="3" key="1">
    <citation type="journal article" date="2014" name="Nat. Genet.">
        <title>A reference genome for common bean and genome-wide analysis of dual domestications.</title>
        <authorList>
            <person name="Schmutz J."/>
            <person name="McClean P.E."/>
            <person name="Mamidi S."/>
            <person name="Wu G.A."/>
            <person name="Cannon S.B."/>
            <person name="Grimwood J."/>
            <person name="Jenkins J."/>
            <person name="Shu S."/>
            <person name="Song Q."/>
            <person name="Chavarro C."/>
            <person name="Torres-Torres M."/>
            <person name="Geffroy V."/>
            <person name="Moghaddam S.M."/>
            <person name="Gao D."/>
            <person name="Abernathy B."/>
            <person name="Barry K."/>
            <person name="Blair M."/>
            <person name="Brick M.A."/>
            <person name="Chovatia M."/>
            <person name="Gepts P."/>
            <person name="Goodstein D.M."/>
            <person name="Gonzales M."/>
            <person name="Hellsten U."/>
            <person name="Hyten D.L."/>
            <person name="Jia G."/>
            <person name="Kelly J.D."/>
            <person name="Kudrna D."/>
            <person name="Lee R."/>
            <person name="Richard M.M."/>
            <person name="Miklas P.N."/>
            <person name="Osorno J.M."/>
            <person name="Rodrigues J."/>
            <person name="Thareau V."/>
            <person name="Urrea C.A."/>
            <person name="Wang M."/>
            <person name="Yu Y."/>
            <person name="Zhang M."/>
            <person name="Wing R.A."/>
            <person name="Cregan P.B."/>
            <person name="Rokhsar D.S."/>
            <person name="Jackson S.A."/>
        </authorList>
    </citation>
    <scope>NUCLEOTIDE SEQUENCE [LARGE SCALE GENOMIC DNA]</scope>
    <source>
        <strain evidence="3">cv. G19833</strain>
    </source>
</reference>
<evidence type="ECO:0000313" key="3">
    <source>
        <dbReference type="Proteomes" id="UP000000226"/>
    </source>
</evidence>